<reference evidence="1" key="1">
    <citation type="submission" date="2020-09" db="EMBL/GenBank/DDBJ databases">
        <title>Genome-Enabled Discovery of Anthraquinone Biosynthesis in Senna tora.</title>
        <authorList>
            <person name="Kang S.-H."/>
            <person name="Pandey R.P."/>
            <person name="Lee C.-M."/>
            <person name="Sim J.-S."/>
            <person name="Jeong J.-T."/>
            <person name="Choi B.-S."/>
            <person name="Jung M."/>
            <person name="Ginzburg D."/>
            <person name="Zhao K."/>
            <person name="Won S.Y."/>
            <person name="Oh T.-J."/>
            <person name="Yu Y."/>
            <person name="Kim N.-H."/>
            <person name="Lee O.R."/>
            <person name="Lee T.-H."/>
            <person name="Bashyal P."/>
            <person name="Kim T.-S."/>
            <person name="Lee W.-H."/>
            <person name="Kawkins C."/>
            <person name="Kim C.-K."/>
            <person name="Kim J.S."/>
            <person name="Ahn B.O."/>
            <person name="Rhee S.Y."/>
            <person name="Sohng J.K."/>
        </authorList>
    </citation>
    <scope>NUCLEOTIDE SEQUENCE</scope>
    <source>
        <tissue evidence="1">Leaf</tissue>
    </source>
</reference>
<evidence type="ECO:0000313" key="2">
    <source>
        <dbReference type="Proteomes" id="UP000634136"/>
    </source>
</evidence>
<name>A0A834WWW4_9FABA</name>
<dbReference type="EMBL" id="JAAIUW010000005">
    <property type="protein sequence ID" value="KAF7833830.1"/>
    <property type="molecule type" value="Genomic_DNA"/>
</dbReference>
<accession>A0A834WWW4</accession>
<dbReference type="Proteomes" id="UP000634136">
    <property type="component" value="Unassembled WGS sequence"/>
</dbReference>
<protein>
    <submittedName>
        <fullName evidence="1">Uncharacterized protein</fullName>
    </submittedName>
</protein>
<sequence length="223" mass="24093">MMADAGCVEENLASLFSKLSSKSPDKSKPADREMISKAFIHVGTTDSSFASPAILPLSSVSSEGFVPEVETILFSHSGLLYLAIGPFTNQEDSLILAIEILVSGSGSNILINSLRTSGENQLGNLTSALEQHRQVCHKGYAVSHLASLIQLEHSIQNQRPLDSHSHPTKGSLALYHGEFTAFSILDNKVNLTLGSHNLIKLYNIGMSNESHNSYFTLDLISLP</sequence>
<keyword evidence="2" id="KW-1185">Reference proteome</keyword>
<organism evidence="1 2">
    <name type="scientific">Senna tora</name>
    <dbReference type="NCBI Taxonomy" id="362788"/>
    <lineage>
        <taxon>Eukaryota</taxon>
        <taxon>Viridiplantae</taxon>
        <taxon>Streptophyta</taxon>
        <taxon>Embryophyta</taxon>
        <taxon>Tracheophyta</taxon>
        <taxon>Spermatophyta</taxon>
        <taxon>Magnoliopsida</taxon>
        <taxon>eudicotyledons</taxon>
        <taxon>Gunneridae</taxon>
        <taxon>Pentapetalae</taxon>
        <taxon>rosids</taxon>
        <taxon>fabids</taxon>
        <taxon>Fabales</taxon>
        <taxon>Fabaceae</taxon>
        <taxon>Caesalpinioideae</taxon>
        <taxon>Cassia clade</taxon>
        <taxon>Senna</taxon>
    </lineage>
</organism>
<comment type="caution">
    <text evidence="1">The sequence shown here is derived from an EMBL/GenBank/DDBJ whole genome shotgun (WGS) entry which is preliminary data.</text>
</comment>
<gene>
    <name evidence="1" type="ORF">G2W53_016163</name>
</gene>
<proteinExistence type="predicted"/>
<evidence type="ECO:0000313" key="1">
    <source>
        <dbReference type="EMBL" id="KAF7833830.1"/>
    </source>
</evidence>
<dbReference type="AlphaFoldDB" id="A0A834WWW4"/>